<feature type="transmembrane region" description="Helical" evidence="8">
    <location>
        <begin position="240"/>
        <end position="258"/>
    </location>
</feature>
<evidence type="ECO:0000313" key="10">
    <source>
        <dbReference type="Proteomes" id="UP000799437"/>
    </source>
</evidence>
<dbReference type="Pfam" id="PF04193">
    <property type="entry name" value="PQ-loop"/>
    <property type="match status" value="2"/>
</dbReference>
<feature type="compositionally biased region" description="Polar residues" evidence="7">
    <location>
        <begin position="378"/>
        <end position="391"/>
    </location>
</feature>
<dbReference type="GO" id="GO:0034488">
    <property type="term" value="P:basic amino acid transmembrane export from vacuole"/>
    <property type="evidence" value="ECO:0007669"/>
    <property type="project" value="TreeGrafter"/>
</dbReference>
<dbReference type="Gene3D" id="1.20.1280.290">
    <property type="match status" value="2"/>
</dbReference>
<evidence type="ECO:0000256" key="2">
    <source>
        <dbReference type="ARBA" id="ARBA00022692"/>
    </source>
</evidence>
<feature type="transmembrane region" description="Helical" evidence="8">
    <location>
        <begin position="63"/>
        <end position="81"/>
    </location>
</feature>
<evidence type="ECO:0000256" key="7">
    <source>
        <dbReference type="SAM" id="MobiDB-lite"/>
    </source>
</evidence>
<dbReference type="OrthoDB" id="8048523at2759"/>
<feature type="transmembrane region" description="Helical" evidence="8">
    <location>
        <begin position="36"/>
        <end position="56"/>
    </location>
</feature>
<organism evidence="9 10">
    <name type="scientific">Pseudovirgaria hyperparasitica</name>
    <dbReference type="NCBI Taxonomy" id="470096"/>
    <lineage>
        <taxon>Eukaryota</taxon>
        <taxon>Fungi</taxon>
        <taxon>Dikarya</taxon>
        <taxon>Ascomycota</taxon>
        <taxon>Pezizomycotina</taxon>
        <taxon>Dothideomycetes</taxon>
        <taxon>Dothideomycetes incertae sedis</taxon>
        <taxon>Acrospermales</taxon>
        <taxon>Acrospermaceae</taxon>
        <taxon>Pseudovirgaria</taxon>
    </lineage>
</organism>
<protein>
    <recommendedName>
        <fullName evidence="11">PQ-loop-domain-containing protein</fullName>
    </recommendedName>
</protein>
<feature type="region of interest" description="Disordered" evidence="7">
    <location>
        <begin position="140"/>
        <end position="168"/>
    </location>
</feature>
<dbReference type="GO" id="GO:0015174">
    <property type="term" value="F:basic amino acid transmembrane transporter activity"/>
    <property type="evidence" value="ECO:0007669"/>
    <property type="project" value="TreeGrafter"/>
</dbReference>
<reference evidence="9" key="1">
    <citation type="journal article" date="2020" name="Stud. Mycol.">
        <title>101 Dothideomycetes genomes: a test case for predicting lifestyles and emergence of pathogens.</title>
        <authorList>
            <person name="Haridas S."/>
            <person name="Albert R."/>
            <person name="Binder M."/>
            <person name="Bloem J."/>
            <person name="Labutti K."/>
            <person name="Salamov A."/>
            <person name="Andreopoulos B."/>
            <person name="Baker S."/>
            <person name="Barry K."/>
            <person name="Bills G."/>
            <person name="Bluhm B."/>
            <person name="Cannon C."/>
            <person name="Castanera R."/>
            <person name="Culley D."/>
            <person name="Daum C."/>
            <person name="Ezra D."/>
            <person name="Gonzalez J."/>
            <person name="Henrissat B."/>
            <person name="Kuo A."/>
            <person name="Liang C."/>
            <person name="Lipzen A."/>
            <person name="Lutzoni F."/>
            <person name="Magnuson J."/>
            <person name="Mondo S."/>
            <person name="Nolan M."/>
            <person name="Ohm R."/>
            <person name="Pangilinan J."/>
            <person name="Park H.-J."/>
            <person name="Ramirez L."/>
            <person name="Alfaro M."/>
            <person name="Sun H."/>
            <person name="Tritt A."/>
            <person name="Yoshinaga Y."/>
            <person name="Zwiers L.-H."/>
            <person name="Turgeon B."/>
            <person name="Goodwin S."/>
            <person name="Spatafora J."/>
            <person name="Crous P."/>
            <person name="Grigoriev I."/>
        </authorList>
    </citation>
    <scope>NUCLEOTIDE SEQUENCE</scope>
    <source>
        <strain evidence="9">CBS 121739</strain>
    </source>
</reference>
<keyword evidence="10" id="KW-1185">Reference proteome</keyword>
<name>A0A6A6W7U5_9PEZI</name>
<feature type="compositionally biased region" description="Low complexity" evidence="7">
    <location>
        <begin position="146"/>
        <end position="155"/>
    </location>
</feature>
<evidence type="ECO:0000256" key="4">
    <source>
        <dbReference type="ARBA" id="ARBA00023136"/>
    </source>
</evidence>
<dbReference type="EMBL" id="ML996570">
    <property type="protein sequence ID" value="KAF2758968.1"/>
    <property type="molecule type" value="Genomic_DNA"/>
</dbReference>
<comment type="catalytic activity">
    <reaction evidence="6">
        <text>L-histidine(out) + L-arginine(in) = L-histidine(in) + L-arginine(out)</text>
        <dbReference type="Rhea" id="RHEA:71063"/>
        <dbReference type="ChEBI" id="CHEBI:32682"/>
        <dbReference type="ChEBI" id="CHEBI:57595"/>
    </reaction>
</comment>
<gene>
    <name evidence="9" type="ORF">EJ05DRAFT_463612</name>
</gene>
<evidence type="ECO:0000256" key="6">
    <source>
        <dbReference type="ARBA" id="ARBA00050768"/>
    </source>
</evidence>
<evidence type="ECO:0000256" key="1">
    <source>
        <dbReference type="ARBA" id="ARBA00004141"/>
    </source>
</evidence>
<feature type="region of interest" description="Disordered" evidence="7">
    <location>
        <begin position="372"/>
        <end position="391"/>
    </location>
</feature>
<evidence type="ECO:0000256" key="3">
    <source>
        <dbReference type="ARBA" id="ARBA00022989"/>
    </source>
</evidence>
<dbReference type="SMART" id="SM00679">
    <property type="entry name" value="CTNS"/>
    <property type="match status" value="2"/>
</dbReference>
<dbReference type="PANTHER" id="PTHR16201:SF34">
    <property type="entry name" value="LYSOSOMAL AMINO ACID TRANSPORTER 1"/>
    <property type="match status" value="1"/>
</dbReference>
<dbReference type="RefSeq" id="XP_033601419.1">
    <property type="nucleotide sequence ID" value="XM_033742722.1"/>
</dbReference>
<dbReference type="InterPro" id="IPR006603">
    <property type="entry name" value="PQ-loop_rpt"/>
</dbReference>
<accession>A0A6A6W7U5</accession>
<dbReference type="Proteomes" id="UP000799437">
    <property type="component" value="Unassembled WGS sequence"/>
</dbReference>
<keyword evidence="3 8" id="KW-1133">Transmembrane helix</keyword>
<evidence type="ECO:0008006" key="11">
    <source>
        <dbReference type="Google" id="ProtNLM"/>
    </source>
</evidence>
<dbReference type="GO" id="GO:0000329">
    <property type="term" value="C:fungal-type vacuole membrane"/>
    <property type="evidence" value="ECO:0007669"/>
    <property type="project" value="TreeGrafter"/>
</dbReference>
<feature type="transmembrane region" description="Helical" evidence="8">
    <location>
        <begin position="96"/>
        <end position="120"/>
    </location>
</feature>
<comment type="subcellular location">
    <subcellularLocation>
        <location evidence="1">Membrane</location>
        <topology evidence="1">Multi-pass membrane protein</topology>
    </subcellularLocation>
</comment>
<feature type="transmembrane region" description="Helical" evidence="8">
    <location>
        <begin position="278"/>
        <end position="302"/>
    </location>
</feature>
<comment type="similarity">
    <text evidence="5">Belongs to the laat-1 family.</text>
</comment>
<dbReference type="FunFam" id="1.20.1280.290:FF:000009">
    <property type="entry name" value="PQ loop repeat family protein"/>
    <property type="match status" value="1"/>
</dbReference>
<dbReference type="PANTHER" id="PTHR16201">
    <property type="entry name" value="SEVEN TRANSMEMBRANE PROTEIN 1-RELATED"/>
    <property type="match status" value="1"/>
</dbReference>
<sequence>MASLLGTAELPALCNPENDFLSHFSATFGACVPTKLAFVSSLLGTLSITAWLFAQLPQVVKNYRIKSTSGLSIIFLGEWLLGDATNLTGSLLTGQALWQIIIAFYYCFVDCCLVGQWLWYEHLKHGRPLKSVWGRWRDNTDDSSSDSDALSIASAKGSRSECDSRASSPRPIERTALYVSLLLAVVARASPVDTSSITIEEAKQISVSVAIGTLCSWMSTFLYLGSRLPQLYKNYTRKSTSGLSLTLFAAAFFGNLFYSSSMITNPCFWYDFAPATTALPFFLGAAGVLIMDAAVACQFYMYKSKRSKTREEVLVVVVPDPNDQGRSSPSSRSQNEGLKWKWRRVSGYMRGWVPSVGAVGMLVRNNSTSEVQEDRQGLLSTESRSGTYGGI</sequence>
<keyword evidence="2 8" id="KW-0812">Transmembrane</keyword>
<evidence type="ECO:0000313" key="9">
    <source>
        <dbReference type="EMBL" id="KAF2758968.1"/>
    </source>
</evidence>
<keyword evidence="4 8" id="KW-0472">Membrane</keyword>
<dbReference type="AlphaFoldDB" id="A0A6A6W7U5"/>
<proteinExistence type="inferred from homology"/>
<dbReference type="InterPro" id="IPR051415">
    <property type="entry name" value="LAAT-1"/>
</dbReference>
<dbReference type="GeneID" id="54483776"/>
<evidence type="ECO:0000256" key="8">
    <source>
        <dbReference type="SAM" id="Phobius"/>
    </source>
</evidence>
<evidence type="ECO:0000256" key="5">
    <source>
        <dbReference type="ARBA" id="ARBA00038039"/>
    </source>
</evidence>